<dbReference type="GO" id="GO:0046872">
    <property type="term" value="F:metal ion binding"/>
    <property type="evidence" value="ECO:0007669"/>
    <property type="project" value="UniProtKB-KW"/>
</dbReference>
<evidence type="ECO:0000256" key="10">
    <source>
        <dbReference type="ARBA" id="ARBA00022918"/>
    </source>
</evidence>
<dbReference type="Gene3D" id="1.10.132.70">
    <property type="match status" value="1"/>
</dbReference>
<evidence type="ECO:0000256" key="6">
    <source>
        <dbReference type="ARBA" id="ARBA00022695"/>
    </source>
</evidence>
<sequence>MSDWRKENAIVAGYEMKKEKVPEQKFGATALNEIKADKAWAIVLKSLGRDNFCHLLLNQVVLKRLPNGSYYQLSGPSKFDRTIQTKARERPTKRRKHKMGQFNVYFSTFLSDIGSNASQISRFLDTLLYSKKRSASPPLSRRQRKRLKLRNDTETLSSPKTEAPSIGLFDMFYCANRVDPNRNKVILSLPKDNVLHHETNKRQDFADYCLSKMFPREFSKPTRKIKFLKRFKMIRDMIHTIHKRHNSINMQNVLNRRCPKKAIKRDVSLAASSHHEVFELTKEILRRTFPVEFWGSSSNFDIVCRALKHFINRRKYEKLAITEIMHQFKIKKCGWLVKSSDTTRFVPSDLQKRREVLEQAFYWLFHDYVGPVIRTLFYVTEHATFGFTAFYFRADIWQEISNLHLSTLISDNYLTEVTDMVEVSRLMTGVGRIRFLPKENGLRMITNMRNTIKYNEGKTNGSYDEKRIDANNILSPAFNALKMKQMEKPEILGSSICRQHLFYERFKEYKKRASVPNSKFYFVKTDITGCYDSIDQEKILVLLNTVIDSKQYMQRSIYNIRPFSGSIVTRNYVSFGSGDYMPGLKDYLLTLKGVRPGSISMDQSSYSTTSGQHILELLKENICSSTVKINHRLFRRNHGITQGSSLSALLCSLYMAQLEKEKLQFIRDDKDGVLFVYADDFLYITKNRKNAQKFIYTMTTDILDFGFSVNKSKCVSNLEQDVDEFSWLGYKFNTKNLDIYIDTTRRRKQRVSSLLTVEYTRHPAKALLNTAVRTIKANFHPLLMDSTLHTKEAVKRNLYENFLFAALKMEGQLKALSKSIIGFINEKCVLDIIIQLGCIVVPLSPYGIHRSETLFLLFSAFFYAFNKRQSVYPHLIPCLKNIMKRYQKSVK</sequence>
<dbReference type="GO" id="GO:0007004">
    <property type="term" value="P:telomere maintenance via telomerase"/>
    <property type="evidence" value="ECO:0007669"/>
    <property type="project" value="TreeGrafter"/>
</dbReference>
<comment type="catalytic activity">
    <reaction evidence="12 13">
        <text>DNA(n) + a 2'-deoxyribonucleoside 5'-triphosphate = DNA(n+1) + diphosphate</text>
        <dbReference type="Rhea" id="RHEA:22508"/>
        <dbReference type="Rhea" id="RHEA-COMP:17339"/>
        <dbReference type="Rhea" id="RHEA-COMP:17340"/>
        <dbReference type="ChEBI" id="CHEBI:33019"/>
        <dbReference type="ChEBI" id="CHEBI:61560"/>
        <dbReference type="ChEBI" id="CHEBI:173112"/>
        <dbReference type="EC" id="2.7.7.49"/>
    </reaction>
</comment>
<dbReference type="EC" id="2.7.7.49" evidence="2 13"/>
<keyword evidence="8 13" id="KW-0460">Magnesium</keyword>
<reference evidence="16 17" key="1">
    <citation type="submission" date="2016-03" db="EMBL/GenBank/DDBJ databases">
        <title>Choanephora cucurbitarum.</title>
        <authorList>
            <person name="Min B."/>
            <person name="Park H."/>
            <person name="Park J.-H."/>
            <person name="Shin H.-D."/>
            <person name="Choi I.-G."/>
        </authorList>
    </citation>
    <scope>NUCLEOTIDE SEQUENCE [LARGE SCALE GENOMIC DNA]</scope>
    <source>
        <strain evidence="16 17">KUS-F28377</strain>
    </source>
</reference>
<dbReference type="PANTHER" id="PTHR12066">
    <property type="entry name" value="TELOMERASE REVERSE TRANSCRIPTASE"/>
    <property type="match status" value="1"/>
</dbReference>
<dbReference type="GO" id="GO:0000333">
    <property type="term" value="C:telomerase catalytic core complex"/>
    <property type="evidence" value="ECO:0007669"/>
    <property type="project" value="TreeGrafter"/>
</dbReference>
<dbReference type="FunCoup" id="A0A1C7NQG5">
    <property type="interactions" value="167"/>
</dbReference>
<dbReference type="EMBL" id="LUGH01000013">
    <property type="protein sequence ID" value="OBZ91371.1"/>
    <property type="molecule type" value="Genomic_DNA"/>
</dbReference>
<dbReference type="GO" id="GO:0070034">
    <property type="term" value="F:telomerase RNA binding"/>
    <property type="evidence" value="ECO:0007669"/>
    <property type="project" value="TreeGrafter"/>
</dbReference>
<dbReference type="PANTHER" id="PTHR12066:SF0">
    <property type="entry name" value="TELOMERASE REVERSE TRANSCRIPTASE"/>
    <property type="match status" value="1"/>
</dbReference>
<comment type="subcellular location">
    <subcellularLocation>
        <location evidence="13">Nucleus</location>
    </subcellularLocation>
    <subcellularLocation>
        <location evidence="13">Chromosome</location>
        <location evidence="13">Telomere</location>
    </subcellularLocation>
</comment>
<evidence type="ECO:0000256" key="7">
    <source>
        <dbReference type="ARBA" id="ARBA00022723"/>
    </source>
</evidence>
<dbReference type="STRING" id="101091.A0A1C7NQG5"/>
<comment type="similarity">
    <text evidence="1 13">Belongs to the reverse transcriptase family. Telomerase subfamily.</text>
</comment>
<keyword evidence="10 13" id="KW-0695">RNA-directed DNA polymerase</keyword>
<evidence type="ECO:0000256" key="12">
    <source>
        <dbReference type="ARBA" id="ARBA00048173"/>
    </source>
</evidence>
<evidence type="ECO:0000256" key="9">
    <source>
        <dbReference type="ARBA" id="ARBA00022895"/>
    </source>
</evidence>
<dbReference type="Proteomes" id="UP000093000">
    <property type="component" value="Unassembled WGS sequence"/>
</dbReference>
<dbReference type="AlphaFoldDB" id="A0A1C7NQG5"/>
<dbReference type="Pfam" id="PF12009">
    <property type="entry name" value="Telomerase_RBD"/>
    <property type="match status" value="1"/>
</dbReference>
<evidence type="ECO:0000256" key="1">
    <source>
        <dbReference type="ARBA" id="ARBA00008001"/>
    </source>
</evidence>
<dbReference type="GO" id="GO:0000781">
    <property type="term" value="C:chromosome, telomeric region"/>
    <property type="evidence" value="ECO:0007669"/>
    <property type="project" value="UniProtKB-SubCell"/>
</dbReference>
<keyword evidence="5 13" id="KW-0808">Transferase</keyword>
<dbReference type="InterPro" id="IPR000477">
    <property type="entry name" value="RT_dom"/>
</dbReference>
<name>A0A1C7NQG5_9FUNG</name>
<comment type="function">
    <text evidence="13">Telomerase is a ribonucleoprotein enzyme essential for the replication of chromosome termini in most eukaryotes. It elongates telomeres. It is a reverse transcriptase that adds simple sequence repeats to chromosome ends by copying a template sequence within the RNA component of the enzyme.</text>
</comment>
<keyword evidence="4 13" id="KW-0158">Chromosome</keyword>
<keyword evidence="9 13" id="KW-0779">Telomere</keyword>
<dbReference type="InterPro" id="IPR003545">
    <property type="entry name" value="Telomerase_RT"/>
</dbReference>
<dbReference type="InterPro" id="IPR021891">
    <property type="entry name" value="Telomerase_RBD"/>
</dbReference>
<dbReference type="Pfam" id="PF00078">
    <property type="entry name" value="RVT_1"/>
    <property type="match status" value="1"/>
</dbReference>
<evidence type="ECO:0000256" key="14">
    <source>
        <dbReference type="SAM" id="MobiDB-lite"/>
    </source>
</evidence>
<keyword evidence="17" id="KW-1185">Reference proteome</keyword>
<evidence type="ECO:0000256" key="4">
    <source>
        <dbReference type="ARBA" id="ARBA00022454"/>
    </source>
</evidence>
<dbReference type="PROSITE" id="PS50878">
    <property type="entry name" value="RT_POL"/>
    <property type="match status" value="1"/>
</dbReference>
<keyword evidence="7 13" id="KW-0479">Metal-binding</keyword>
<dbReference type="PRINTS" id="PR01365">
    <property type="entry name" value="TELOMERASERT"/>
</dbReference>
<dbReference type="Gene3D" id="3.30.70.2630">
    <property type="match status" value="1"/>
</dbReference>
<keyword evidence="11 13" id="KW-0539">Nucleus</keyword>
<evidence type="ECO:0000259" key="15">
    <source>
        <dbReference type="PROSITE" id="PS50878"/>
    </source>
</evidence>
<dbReference type="SUPFAM" id="SSF56672">
    <property type="entry name" value="DNA/RNA polymerases"/>
    <property type="match status" value="1"/>
</dbReference>
<dbReference type="InParanoid" id="A0A1C7NQG5"/>
<evidence type="ECO:0000313" key="17">
    <source>
        <dbReference type="Proteomes" id="UP000093000"/>
    </source>
</evidence>
<evidence type="ECO:0000256" key="8">
    <source>
        <dbReference type="ARBA" id="ARBA00022842"/>
    </source>
</evidence>
<proteinExistence type="inferred from homology"/>
<dbReference type="GO" id="GO:0042162">
    <property type="term" value="F:telomeric DNA binding"/>
    <property type="evidence" value="ECO:0007669"/>
    <property type="project" value="TreeGrafter"/>
</dbReference>
<evidence type="ECO:0000256" key="2">
    <source>
        <dbReference type="ARBA" id="ARBA00012493"/>
    </source>
</evidence>
<dbReference type="Gene3D" id="1.10.357.90">
    <property type="match status" value="1"/>
</dbReference>
<organism evidence="16 17">
    <name type="scientific">Choanephora cucurbitarum</name>
    <dbReference type="NCBI Taxonomy" id="101091"/>
    <lineage>
        <taxon>Eukaryota</taxon>
        <taxon>Fungi</taxon>
        <taxon>Fungi incertae sedis</taxon>
        <taxon>Mucoromycota</taxon>
        <taxon>Mucoromycotina</taxon>
        <taxon>Mucoromycetes</taxon>
        <taxon>Mucorales</taxon>
        <taxon>Mucorineae</taxon>
        <taxon>Choanephoraceae</taxon>
        <taxon>Choanephoroideae</taxon>
        <taxon>Choanephora</taxon>
    </lineage>
</organism>
<keyword evidence="6 13" id="KW-0548">Nucleotidyltransferase</keyword>
<evidence type="ECO:0000256" key="13">
    <source>
        <dbReference type="RuleBase" id="RU365061"/>
    </source>
</evidence>
<comment type="caution">
    <text evidence="16">The sequence shown here is derived from an EMBL/GenBank/DDBJ whole genome shotgun (WGS) entry which is preliminary data.</text>
</comment>
<gene>
    <name evidence="16" type="primary">trt1</name>
    <name evidence="16" type="ORF">A0J61_00571</name>
</gene>
<dbReference type="InterPro" id="IPR043502">
    <property type="entry name" value="DNA/RNA_pol_sf"/>
</dbReference>
<dbReference type="SMART" id="SM00975">
    <property type="entry name" value="Telomerase_RBD"/>
    <property type="match status" value="1"/>
</dbReference>
<accession>A0A1C7NQG5</accession>
<protein>
    <recommendedName>
        <fullName evidence="3 13">Telomerase reverse transcriptase</fullName>
        <ecNumber evidence="2 13">2.7.7.49</ecNumber>
    </recommendedName>
    <alternativeName>
        <fullName evidence="13">Telomerase catalytic subunit</fullName>
    </alternativeName>
</protein>
<evidence type="ECO:0000256" key="11">
    <source>
        <dbReference type="ARBA" id="ARBA00023242"/>
    </source>
</evidence>
<feature type="domain" description="Reverse transcriptase" evidence="15">
    <location>
        <begin position="417"/>
        <end position="732"/>
    </location>
</feature>
<dbReference type="GO" id="GO:0003720">
    <property type="term" value="F:telomerase activity"/>
    <property type="evidence" value="ECO:0007669"/>
    <property type="project" value="InterPro"/>
</dbReference>
<dbReference type="OrthoDB" id="2289814at2759"/>
<feature type="region of interest" description="Disordered" evidence="14">
    <location>
        <begin position="135"/>
        <end position="160"/>
    </location>
</feature>
<evidence type="ECO:0000256" key="5">
    <source>
        <dbReference type="ARBA" id="ARBA00022679"/>
    </source>
</evidence>
<evidence type="ECO:0000256" key="3">
    <source>
        <dbReference type="ARBA" id="ARBA00016182"/>
    </source>
</evidence>
<evidence type="ECO:0000313" key="16">
    <source>
        <dbReference type="EMBL" id="OBZ91371.1"/>
    </source>
</evidence>